<reference evidence="2" key="1">
    <citation type="submission" date="2018-04" db="EMBL/GenBank/DDBJ databases">
        <title>WGS assembly of Panicum hallii.</title>
        <authorList>
            <person name="Lovell J."/>
            <person name="Jenkins J."/>
            <person name="Lowry D."/>
            <person name="Mamidi S."/>
            <person name="Sreedasyam A."/>
            <person name="Weng X."/>
            <person name="Barry K."/>
            <person name="Bonette J."/>
            <person name="Campitelli B."/>
            <person name="Daum C."/>
            <person name="Gordon S."/>
            <person name="Gould B."/>
            <person name="Lipzen A."/>
            <person name="Macqueen A."/>
            <person name="Palacio-Mejia J."/>
            <person name="Plott C."/>
            <person name="Shakirov E."/>
            <person name="Shu S."/>
            <person name="Yoshinaga Y."/>
            <person name="Zane M."/>
            <person name="Rokhsar D."/>
            <person name="Grimwood J."/>
            <person name="Schmutz J."/>
            <person name="Juenger T."/>
        </authorList>
    </citation>
    <scope>NUCLEOTIDE SEQUENCE [LARGE SCALE GENOMIC DNA]</scope>
    <source>
        <strain evidence="2">FIL2</strain>
    </source>
</reference>
<proteinExistence type="predicted"/>
<dbReference type="Proteomes" id="UP000243499">
    <property type="component" value="Chromosome 8"/>
</dbReference>
<evidence type="ECO:0000313" key="2">
    <source>
        <dbReference type="EMBL" id="PAN41624.1"/>
    </source>
</evidence>
<organism evidence="2">
    <name type="scientific">Panicum hallii</name>
    <dbReference type="NCBI Taxonomy" id="206008"/>
    <lineage>
        <taxon>Eukaryota</taxon>
        <taxon>Viridiplantae</taxon>
        <taxon>Streptophyta</taxon>
        <taxon>Embryophyta</taxon>
        <taxon>Tracheophyta</taxon>
        <taxon>Spermatophyta</taxon>
        <taxon>Magnoliopsida</taxon>
        <taxon>Liliopsida</taxon>
        <taxon>Poales</taxon>
        <taxon>Poaceae</taxon>
        <taxon>PACMAD clade</taxon>
        <taxon>Panicoideae</taxon>
        <taxon>Panicodae</taxon>
        <taxon>Paniceae</taxon>
        <taxon>Panicinae</taxon>
        <taxon>Panicum</taxon>
        <taxon>Panicum sect. Panicum</taxon>
    </lineage>
</organism>
<accession>A0A2S3ID14</accession>
<gene>
    <name evidence="2" type="ORF">PAHAL_8G056700</name>
</gene>
<keyword evidence="1" id="KW-0732">Signal</keyword>
<sequence>MVPSKKTHAAFVAVALLVAALLAAVAFAGRGDLPVADDNSSRCSRVGACSDTLCTEKCGVHDVGSCKFVGLFVYCCCAHVHPASPIDAAPPLLGGH</sequence>
<protein>
    <recommendedName>
        <fullName evidence="3">Knottin scorpion toxin-like domain-containing protein</fullName>
    </recommendedName>
</protein>
<dbReference type="AlphaFoldDB" id="A0A2S3ID14"/>
<evidence type="ECO:0008006" key="3">
    <source>
        <dbReference type="Google" id="ProtNLM"/>
    </source>
</evidence>
<evidence type="ECO:0000256" key="1">
    <source>
        <dbReference type="SAM" id="SignalP"/>
    </source>
</evidence>
<feature type="signal peptide" evidence="1">
    <location>
        <begin position="1"/>
        <end position="28"/>
    </location>
</feature>
<dbReference type="Gramene" id="PAN41624">
    <property type="protein sequence ID" value="PAN41624"/>
    <property type="gene ID" value="PAHAL_8G056700"/>
</dbReference>
<feature type="chain" id="PRO_5015564807" description="Knottin scorpion toxin-like domain-containing protein" evidence="1">
    <location>
        <begin position="29"/>
        <end position="96"/>
    </location>
</feature>
<name>A0A2S3ID14_9POAL</name>
<dbReference type="EMBL" id="CM008053">
    <property type="protein sequence ID" value="PAN41624.1"/>
    <property type="molecule type" value="Genomic_DNA"/>
</dbReference>